<dbReference type="AlphaFoldDB" id="A0AAV4N8C2"/>
<evidence type="ECO:0000313" key="1">
    <source>
        <dbReference type="EMBL" id="GIX79679.1"/>
    </source>
</evidence>
<keyword evidence="2" id="KW-1185">Reference proteome</keyword>
<proteinExistence type="predicted"/>
<accession>A0AAV4N8C2</accession>
<protein>
    <submittedName>
        <fullName evidence="1">Uncharacterized protein</fullName>
    </submittedName>
</protein>
<comment type="caution">
    <text evidence="1">The sequence shown here is derived from an EMBL/GenBank/DDBJ whole genome shotgun (WGS) entry which is preliminary data.</text>
</comment>
<organism evidence="1 2">
    <name type="scientific">Caerostris extrusa</name>
    <name type="common">Bark spider</name>
    <name type="synonym">Caerostris bankana</name>
    <dbReference type="NCBI Taxonomy" id="172846"/>
    <lineage>
        <taxon>Eukaryota</taxon>
        <taxon>Metazoa</taxon>
        <taxon>Ecdysozoa</taxon>
        <taxon>Arthropoda</taxon>
        <taxon>Chelicerata</taxon>
        <taxon>Arachnida</taxon>
        <taxon>Araneae</taxon>
        <taxon>Araneomorphae</taxon>
        <taxon>Entelegynae</taxon>
        <taxon>Araneoidea</taxon>
        <taxon>Araneidae</taxon>
        <taxon>Caerostris</taxon>
    </lineage>
</organism>
<dbReference type="EMBL" id="BPLR01002962">
    <property type="protein sequence ID" value="GIX79679.1"/>
    <property type="molecule type" value="Genomic_DNA"/>
</dbReference>
<sequence>MAKGDILQGESRGNTSHTIIKVSSIDFKEVQLCFSRTDMSDISDMKTRQNTEQSAGKQTNQRYTGNSIVINSFAMVE</sequence>
<evidence type="ECO:0000313" key="2">
    <source>
        <dbReference type="Proteomes" id="UP001054945"/>
    </source>
</evidence>
<gene>
    <name evidence="1" type="ORF">CEXT_419461</name>
</gene>
<dbReference type="Proteomes" id="UP001054945">
    <property type="component" value="Unassembled WGS sequence"/>
</dbReference>
<reference evidence="1 2" key="1">
    <citation type="submission" date="2021-06" db="EMBL/GenBank/DDBJ databases">
        <title>Caerostris extrusa draft genome.</title>
        <authorList>
            <person name="Kono N."/>
            <person name="Arakawa K."/>
        </authorList>
    </citation>
    <scope>NUCLEOTIDE SEQUENCE [LARGE SCALE GENOMIC DNA]</scope>
</reference>
<name>A0AAV4N8C2_CAEEX</name>